<protein>
    <submittedName>
        <fullName evidence="1">Uncharacterized protein</fullName>
    </submittedName>
</protein>
<dbReference type="EMBL" id="GU260711">
    <property type="protein sequence ID" value="ADC36086.1"/>
    <property type="molecule type" value="Genomic_DNA"/>
</dbReference>
<reference evidence="1" key="1">
    <citation type="submission" date="2009-12" db="EMBL/GenBank/DDBJ databases">
        <authorList>
            <person name="Kielak A."/>
            <person name="van Veen J.A."/>
            <person name="Kowalchuk G.A."/>
        </authorList>
    </citation>
    <scope>NUCLEOTIDE SEQUENCE</scope>
</reference>
<organism evidence="1">
    <name type="scientific">uncultured bacterium 164</name>
    <dbReference type="NCBI Taxonomy" id="698382"/>
    <lineage>
        <taxon>Bacteria</taxon>
        <taxon>environmental samples</taxon>
    </lineage>
</organism>
<name>E3T6Z2_9BACT</name>
<evidence type="ECO:0000313" key="1">
    <source>
        <dbReference type="EMBL" id="ADC36086.1"/>
    </source>
</evidence>
<reference evidence="1" key="2">
    <citation type="journal article" date="2010" name="Appl. Environ. Microbiol.">
        <title>Comparative analysis of acidobacterial genomic fragments from terrestrial and aquatic metagenomic libraries, with emphasis on acidobacteria subdivision 6.</title>
        <authorList>
            <person name="Kielak A.M."/>
            <person name="van Veen J.A."/>
            <person name="Kowalchuk G.A."/>
        </authorList>
    </citation>
    <scope>NUCLEOTIDE SEQUENCE</scope>
</reference>
<accession>E3T6Z2</accession>
<dbReference type="AlphaFoldDB" id="E3T6Z2"/>
<proteinExistence type="predicted"/>
<sequence>MATFRDPNQCFAPIEVIERLLEIRKELGFSETLYLDRSQELTDFLDAYGFDIYAFSTDNDKINLDDHSTPVVPGGDNLHCSVTAH</sequence>